<dbReference type="InterPro" id="IPR036812">
    <property type="entry name" value="NAD(P)_OxRdtase_dom_sf"/>
</dbReference>
<evidence type="ECO:0000313" key="2">
    <source>
        <dbReference type="EMBL" id="GAG65220.1"/>
    </source>
</evidence>
<gene>
    <name evidence="2" type="ORF">S01H4_04591</name>
</gene>
<sequence length="82" mass="8802">MKMIRKLGRSGIEVSALGLGCWAIGGKMYMDGKVDSWGNVDDMESIRAIQRALELGVNFLDTADAYGIGHSEEIIGEAIAAK</sequence>
<protein>
    <recommendedName>
        <fullName evidence="1">NADP-dependent oxidoreductase domain-containing protein</fullName>
    </recommendedName>
</protein>
<feature type="domain" description="NADP-dependent oxidoreductase" evidence="1">
    <location>
        <begin position="17"/>
        <end position="81"/>
    </location>
</feature>
<comment type="caution">
    <text evidence="2">The sequence shown here is derived from an EMBL/GenBank/DDBJ whole genome shotgun (WGS) entry which is preliminary data.</text>
</comment>
<dbReference type="SUPFAM" id="SSF51430">
    <property type="entry name" value="NAD(P)-linked oxidoreductase"/>
    <property type="match status" value="1"/>
</dbReference>
<dbReference type="InterPro" id="IPR023210">
    <property type="entry name" value="NADP_OxRdtase_dom"/>
</dbReference>
<dbReference type="PANTHER" id="PTHR43312">
    <property type="entry name" value="D-THREO-ALDOSE 1-DEHYDROGENASE"/>
    <property type="match status" value="1"/>
</dbReference>
<accession>X0Z758</accession>
<name>X0Z758_9ZZZZ</name>
<proteinExistence type="predicted"/>
<dbReference type="Gene3D" id="3.20.20.100">
    <property type="entry name" value="NADP-dependent oxidoreductase domain"/>
    <property type="match status" value="1"/>
</dbReference>
<reference evidence="2" key="1">
    <citation type="journal article" date="2014" name="Front. Microbiol.">
        <title>High frequency of phylogenetically diverse reductive dehalogenase-homologous genes in deep subseafloor sedimentary metagenomes.</title>
        <authorList>
            <person name="Kawai M."/>
            <person name="Futagami T."/>
            <person name="Toyoda A."/>
            <person name="Takaki Y."/>
            <person name="Nishi S."/>
            <person name="Hori S."/>
            <person name="Arai W."/>
            <person name="Tsubouchi T."/>
            <person name="Morono Y."/>
            <person name="Uchiyama I."/>
            <person name="Ito T."/>
            <person name="Fujiyama A."/>
            <person name="Inagaki F."/>
            <person name="Takami H."/>
        </authorList>
    </citation>
    <scope>NUCLEOTIDE SEQUENCE</scope>
    <source>
        <strain evidence="2">Expedition CK06-06</strain>
    </source>
</reference>
<dbReference type="PANTHER" id="PTHR43312:SF1">
    <property type="entry name" value="NADP-DEPENDENT OXIDOREDUCTASE DOMAIN-CONTAINING PROTEIN"/>
    <property type="match status" value="1"/>
</dbReference>
<organism evidence="2">
    <name type="scientific">marine sediment metagenome</name>
    <dbReference type="NCBI Taxonomy" id="412755"/>
    <lineage>
        <taxon>unclassified sequences</taxon>
        <taxon>metagenomes</taxon>
        <taxon>ecological metagenomes</taxon>
    </lineage>
</organism>
<dbReference type="AlphaFoldDB" id="X0Z758"/>
<dbReference type="InterPro" id="IPR053135">
    <property type="entry name" value="AKR2_Oxidoreductase"/>
</dbReference>
<evidence type="ECO:0000259" key="1">
    <source>
        <dbReference type="Pfam" id="PF00248"/>
    </source>
</evidence>
<dbReference type="EMBL" id="BART01001244">
    <property type="protein sequence ID" value="GAG65220.1"/>
    <property type="molecule type" value="Genomic_DNA"/>
</dbReference>
<dbReference type="Pfam" id="PF00248">
    <property type="entry name" value="Aldo_ket_red"/>
    <property type="match status" value="1"/>
</dbReference>